<comment type="pathway">
    <text evidence="5">Cofactor biosynthesis; adenosylcobalamin biosynthesis; cob(II)yrinate a,c-diamide from sirohydrochlorin (anaerobic route): step 6/10.</text>
</comment>
<sequence>MRDETPEQSAPLRSGYTTGSCATATSLAAARLLLTGETSDAAEIVLPKGQRVSLRLTFCRLAGGESGTQAEAGTIKDAGDDPDVTHGALVFARVRLRAEPGVGFHAGPGVGTVTRAGLTLLVGEPAINPVPRRMMTEHLTELAVACGYSGGFEVTIGVEGGEALALKTMNPRLGIVGGLSILGTTGIVRPFSCSAYIASIHQGIDVARANGYRHLAACTGNASEEAMRQRYGLPEIALIEMGDFVGAVLKHLRRAPVERLSVCGGFGKISKLAAGHLDLHSRVSSIDLAQLAEWAGEWGADSSLQASMRAANTSQEALALAHARAVPLGDAVCRRALDVAVGIAPAGVALEMFAIDRGGNLVGSAL</sequence>
<dbReference type="NCBIfam" id="NF000849">
    <property type="entry name" value="PRK00075.1-1"/>
    <property type="match status" value="1"/>
</dbReference>
<reference evidence="6 7" key="1">
    <citation type="submission" date="2016-11" db="EMBL/GenBank/DDBJ databases">
        <authorList>
            <person name="Jaros S."/>
            <person name="Januszkiewicz K."/>
            <person name="Wedrychowicz H."/>
        </authorList>
    </citation>
    <scope>NUCLEOTIDE SEQUENCE [LARGE SCALE GENOMIC DNA]</scope>
    <source>
        <strain evidence="6 7">GAS86</strain>
    </source>
</reference>
<dbReference type="Pfam" id="PF01888">
    <property type="entry name" value="CbiD"/>
    <property type="match status" value="1"/>
</dbReference>
<gene>
    <name evidence="5" type="primary">cbiD</name>
    <name evidence="6" type="ORF">SAMN05444168_5895</name>
</gene>
<accession>A0A1N6K318</accession>
<evidence type="ECO:0000256" key="5">
    <source>
        <dbReference type="HAMAP-Rule" id="MF_00787"/>
    </source>
</evidence>
<dbReference type="HAMAP" id="MF_00787">
    <property type="entry name" value="CbiD"/>
    <property type="match status" value="1"/>
</dbReference>
<evidence type="ECO:0000256" key="3">
    <source>
        <dbReference type="ARBA" id="ARBA00022679"/>
    </source>
</evidence>
<dbReference type="PANTHER" id="PTHR35863:SF1">
    <property type="entry name" value="COBALT-PRECORRIN-5B C(1)-METHYLTRANSFERASE"/>
    <property type="match status" value="1"/>
</dbReference>
<evidence type="ECO:0000313" key="6">
    <source>
        <dbReference type="EMBL" id="SIO50994.1"/>
    </source>
</evidence>
<evidence type="ECO:0000313" key="7">
    <source>
        <dbReference type="Proteomes" id="UP000184693"/>
    </source>
</evidence>
<dbReference type="AlphaFoldDB" id="A0A1N6K318"/>
<dbReference type="EMBL" id="FSRM01000002">
    <property type="protein sequence ID" value="SIO50994.1"/>
    <property type="molecule type" value="Genomic_DNA"/>
</dbReference>
<organism evidence="6 7">
    <name type="scientific">Paraburkholderia phenazinium</name>
    <dbReference type="NCBI Taxonomy" id="60549"/>
    <lineage>
        <taxon>Bacteria</taxon>
        <taxon>Pseudomonadati</taxon>
        <taxon>Pseudomonadota</taxon>
        <taxon>Betaproteobacteria</taxon>
        <taxon>Burkholderiales</taxon>
        <taxon>Burkholderiaceae</taxon>
        <taxon>Paraburkholderia</taxon>
    </lineage>
</organism>
<comment type="similarity">
    <text evidence="5">Belongs to the CbiD family.</text>
</comment>
<evidence type="ECO:0000256" key="4">
    <source>
        <dbReference type="ARBA" id="ARBA00022691"/>
    </source>
</evidence>
<keyword evidence="2 5" id="KW-0489">Methyltransferase</keyword>
<comment type="catalytic activity">
    <reaction evidence="5">
        <text>Co-precorrin-5B + S-adenosyl-L-methionine = Co-precorrin-6A + S-adenosyl-L-homocysteine</text>
        <dbReference type="Rhea" id="RHEA:26285"/>
        <dbReference type="ChEBI" id="CHEBI:57856"/>
        <dbReference type="ChEBI" id="CHEBI:59789"/>
        <dbReference type="ChEBI" id="CHEBI:60063"/>
        <dbReference type="ChEBI" id="CHEBI:60064"/>
        <dbReference type="EC" id="2.1.1.195"/>
    </reaction>
</comment>
<dbReference type="PANTHER" id="PTHR35863">
    <property type="entry name" value="COBALT-PRECORRIN-5B C(1)-METHYLTRANSFERASE"/>
    <property type="match status" value="1"/>
</dbReference>
<evidence type="ECO:0000256" key="2">
    <source>
        <dbReference type="ARBA" id="ARBA00022603"/>
    </source>
</evidence>
<dbReference type="InterPro" id="IPR036074">
    <property type="entry name" value="CbiD_sf"/>
</dbReference>
<dbReference type="RefSeq" id="WP_074267809.1">
    <property type="nucleotide sequence ID" value="NZ_FSRM01000002.1"/>
</dbReference>
<dbReference type="UniPathway" id="UPA00148">
    <property type="reaction ID" value="UER00227"/>
</dbReference>
<keyword evidence="4 5" id="KW-0949">S-adenosyl-L-methionine</keyword>
<dbReference type="Gene3D" id="3.30.2110.10">
    <property type="entry name" value="CbiD-like"/>
    <property type="match status" value="1"/>
</dbReference>
<dbReference type="EC" id="2.1.1.195" evidence="5"/>
<dbReference type="PIRSF" id="PIRSF026782">
    <property type="entry name" value="CbiD"/>
    <property type="match status" value="1"/>
</dbReference>
<dbReference type="OrthoDB" id="6439987at2"/>
<dbReference type="GO" id="GO:0043780">
    <property type="term" value="F:cobalt-precorrin-5B C1-methyltransferase activity"/>
    <property type="evidence" value="ECO:0007669"/>
    <property type="project" value="RHEA"/>
</dbReference>
<keyword evidence="1 5" id="KW-0169">Cobalamin biosynthesis</keyword>
<dbReference type="InterPro" id="IPR002748">
    <property type="entry name" value="CbiD"/>
</dbReference>
<evidence type="ECO:0000256" key="1">
    <source>
        <dbReference type="ARBA" id="ARBA00022573"/>
    </source>
</evidence>
<proteinExistence type="inferred from homology"/>
<protein>
    <recommendedName>
        <fullName evidence="5">Cobalt-precorrin-5B C(1)-methyltransferase</fullName>
        <ecNumber evidence="5">2.1.1.195</ecNumber>
    </recommendedName>
    <alternativeName>
        <fullName evidence="5">Cobalt-precorrin-6A synthase</fullName>
    </alternativeName>
</protein>
<dbReference type="Proteomes" id="UP000184693">
    <property type="component" value="Unassembled WGS sequence"/>
</dbReference>
<dbReference type="NCBIfam" id="TIGR00312">
    <property type="entry name" value="cbiD"/>
    <property type="match status" value="1"/>
</dbReference>
<dbReference type="GO" id="GO:0019251">
    <property type="term" value="P:anaerobic cobalamin biosynthetic process"/>
    <property type="evidence" value="ECO:0007669"/>
    <property type="project" value="UniProtKB-UniRule"/>
</dbReference>
<comment type="function">
    <text evidence="5">Catalyzes the methylation of C-1 in cobalt-precorrin-5B to form cobalt-precorrin-6A.</text>
</comment>
<keyword evidence="3 5" id="KW-0808">Transferase</keyword>
<name>A0A1N6K318_9BURK</name>
<dbReference type="SUPFAM" id="SSF111342">
    <property type="entry name" value="CbiD-like"/>
    <property type="match status" value="1"/>
</dbReference>
<dbReference type="GO" id="GO:0032259">
    <property type="term" value="P:methylation"/>
    <property type="evidence" value="ECO:0007669"/>
    <property type="project" value="UniProtKB-KW"/>
</dbReference>